<dbReference type="AlphaFoldDB" id="A0A2W0HIL6"/>
<sequence length="100" mass="11465">MSLAKFIVYQFILFTALILLNLYSDPYISRPFTHIDLIATCITAPVSIFLFSLVFKMYGSLNTRFRNKILLSVTGFLLAAIFLAGIDNLWFEIKGKMLFQ</sequence>
<proteinExistence type="predicted"/>
<keyword evidence="1" id="KW-0812">Transmembrane</keyword>
<accession>A0A2W0HIL6</accession>
<protein>
    <submittedName>
        <fullName evidence="2">Uncharacterized protein</fullName>
    </submittedName>
</protein>
<reference evidence="2 3" key="1">
    <citation type="submission" date="2017-10" db="EMBL/GenBank/DDBJ databases">
        <title>Bacillus sp. nov., a halophilic bacterium isolated from a Yangshapao Lake.</title>
        <authorList>
            <person name="Wang H."/>
        </authorList>
    </citation>
    <scope>NUCLEOTIDE SEQUENCE [LARGE SCALE GENOMIC DNA]</scope>
    <source>
        <strain evidence="2 3">YSP-3</strain>
    </source>
</reference>
<dbReference type="EMBL" id="PDOF01000002">
    <property type="protein sequence ID" value="PYZ96649.1"/>
    <property type="molecule type" value="Genomic_DNA"/>
</dbReference>
<comment type="caution">
    <text evidence="2">The sequence shown here is derived from an EMBL/GenBank/DDBJ whole genome shotgun (WGS) entry which is preliminary data.</text>
</comment>
<keyword evidence="1" id="KW-0472">Membrane</keyword>
<evidence type="ECO:0000256" key="1">
    <source>
        <dbReference type="SAM" id="Phobius"/>
    </source>
</evidence>
<feature type="transmembrane region" description="Helical" evidence="1">
    <location>
        <begin position="69"/>
        <end position="91"/>
    </location>
</feature>
<evidence type="ECO:0000313" key="2">
    <source>
        <dbReference type="EMBL" id="PYZ96649.1"/>
    </source>
</evidence>
<dbReference type="OrthoDB" id="2943404at2"/>
<organism evidence="2 3">
    <name type="scientific">Alteribacter lacisalsi</name>
    <dbReference type="NCBI Taxonomy" id="2045244"/>
    <lineage>
        <taxon>Bacteria</taxon>
        <taxon>Bacillati</taxon>
        <taxon>Bacillota</taxon>
        <taxon>Bacilli</taxon>
        <taxon>Bacillales</taxon>
        <taxon>Bacillaceae</taxon>
        <taxon>Alteribacter</taxon>
    </lineage>
</organism>
<feature type="transmembrane region" description="Helical" evidence="1">
    <location>
        <begin position="6"/>
        <end position="23"/>
    </location>
</feature>
<name>A0A2W0HIL6_9BACI</name>
<keyword evidence="3" id="KW-1185">Reference proteome</keyword>
<dbReference type="RefSeq" id="WP_110520562.1">
    <property type="nucleotide sequence ID" value="NZ_PDOF01000002.1"/>
</dbReference>
<evidence type="ECO:0000313" key="3">
    <source>
        <dbReference type="Proteomes" id="UP000248066"/>
    </source>
</evidence>
<dbReference type="Proteomes" id="UP000248066">
    <property type="component" value="Unassembled WGS sequence"/>
</dbReference>
<keyword evidence="1" id="KW-1133">Transmembrane helix</keyword>
<feature type="transmembrane region" description="Helical" evidence="1">
    <location>
        <begin position="35"/>
        <end position="57"/>
    </location>
</feature>
<gene>
    <name evidence="2" type="ORF">CR205_13190</name>
</gene>